<evidence type="ECO:0000313" key="6">
    <source>
        <dbReference type="Proteomes" id="UP000028725"/>
    </source>
</evidence>
<dbReference type="CDD" id="cd02966">
    <property type="entry name" value="TlpA_like_family"/>
    <property type="match status" value="1"/>
</dbReference>
<dbReference type="InterPro" id="IPR050553">
    <property type="entry name" value="Thioredoxin_ResA/DsbE_sf"/>
</dbReference>
<feature type="transmembrane region" description="Helical" evidence="3">
    <location>
        <begin position="32"/>
        <end position="50"/>
    </location>
</feature>
<organism evidence="5 6">
    <name type="scientific">Hyalangium minutum</name>
    <dbReference type="NCBI Taxonomy" id="394096"/>
    <lineage>
        <taxon>Bacteria</taxon>
        <taxon>Pseudomonadati</taxon>
        <taxon>Myxococcota</taxon>
        <taxon>Myxococcia</taxon>
        <taxon>Myxococcales</taxon>
        <taxon>Cystobacterineae</taxon>
        <taxon>Archangiaceae</taxon>
        <taxon>Hyalangium</taxon>
    </lineage>
</organism>
<dbReference type="Gene3D" id="3.40.30.10">
    <property type="entry name" value="Glutaredoxin"/>
    <property type="match status" value="1"/>
</dbReference>
<keyword evidence="3" id="KW-0812">Transmembrane</keyword>
<dbReference type="InterPro" id="IPR036249">
    <property type="entry name" value="Thioredoxin-like_sf"/>
</dbReference>
<dbReference type="RefSeq" id="WP_420806754.1">
    <property type="nucleotide sequence ID" value="NZ_JMCB01000032.1"/>
</dbReference>
<evidence type="ECO:0000259" key="4">
    <source>
        <dbReference type="PROSITE" id="PS51352"/>
    </source>
</evidence>
<dbReference type="AlphaFoldDB" id="A0A085VWL2"/>
<dbReference type="Pfam" id="PF00578">
    <property type="entry name" value="AhpC-TSA"/>
    <property type="match status" value="1"/>
</dbReference>
<gene>
    <name evidence="5" type="ORF">DB31_6098</name>
</gene>
<feature type="compositionally biased region" description="Pro residues" evidence="2">
    <location>
        <begin position="1"/>
        <end position="23"/>
    </location>
</feature>
<dbReference type="PANTHER" id="PTHR42852">
    <property type="entry name" value="THIOL:DISULFIDE INTERCHANGE PROTEIN DSBE"/>
    <property type="match status" value="1"/>
</dbReference>
<evidence type="ECO:0000256" key="3">
    <source>
        <dbReference type="SAM" id="Phobius"/>
    </source>
</evidence>
<accession>A0A085VWL2</accession>
<feature type="domain" description="Thioredoxin" evidence="4">
    <location>
        <begin position="58"/>
        <end position="199"/>
    </location>
</feature>
<evidence type="ECO:0000256" key="1">
    <source>
        <dbReference type="ARBA" id="ARBA00023284"/>
    </source>
</evidence>
<sequence length="201" mass="22119">MTEPVTNPPPAGAPPPPTPPPAPSTGEKASKALLILTAVFGLAGVLYLGIMEAQRSKLAPEGSVPSFVMERYGGGKLAMSDLRGKVVMLDFWATWCPPCQEEMPSLVKLAKEFEPQGLAFVAASRDDDDVKEELVRQFLGRMPELEPYVVYANDEVAMAFRIEALPTLYFLNREGKVIDAVRGMMSEPQLRRRIEKALKEQ</sequence>
<proteinExistence type="predicted"/>
<keyword evidence="1" id="KW-0676">Redox-active center</keyword>
<dbReference type="GO" id="GO:0016491">
    <property type="term" value="F:oxidoreductase activity"/>
    <property type="evidence" value="ECO:0007669"/>
    <property type="project" value="InterPro"/>
</dbReference>
<comment type="caution">
    <text evidence="5">The sequence shown here is derived from an EMBL/GenBank/DDBJ whole genome shotgun (WGS) entry which is preliminary data.</text>
</comment>
<reference evidence="5 6" key="1">
    <citation type="submission" date="2014-04" db="EMBL/GenBank/DDBJ databases">
        <title>Genome assembly of Hyalangium minutum DSM 14724.</title>
        <authorList>
            <person name="Sharma G."/>
            <person name="Subramanian S."/>
        </authorList>
    </citation>
    <scope>NUCLEOTIDE SEQUENCE [LARGE SCALE GENOMIC DNA]</scope>
    <source>
        <strain evidence="5 6">DSM 14724</strain>
    </source>
</reference>
<dbReference type="Proteomes" id="UP000028725">
    <property type="component" value="Unassembled WGS sequence"/>
</dbReference>
<dbReference type="PATRIC" id="fig|394096.3.peg.8815"/>
<dbReference type="InterPro" id="IPR013766">
    <property type="entry name" value="Thioredoxin_domain"/>
</dbReference>
<evidence type="ECO:0000313" key="5">
    <source>
        <dbReference type="EMBL" id="KFE59825.1"/>
    </source>
</evidence>
<evidence type="ECO:0000256" key="2">
    <source>
        <dbReference type="SAM" id="MobiDB-lite"/>
    </source>
</evidence>
<dbReference type="InterPro" id="IPR000866">
    <property type="entry name" value="AhpC/TSA"/>
</dbReference>
<protein>
    <submittedName>
        <fullName evidence="5">Thioredoxin family protein</fullName>
    </submittedName>
</protein>
<dbReference type="STRING" id="394096.DB31_6098"/>
<dbReference type="PROSITE" id="PS51352">
    <property type="entry name" value="THIOREDOXIN_2"/>
    <property type="match status" value="1"/>
</dbReference>
<keyword evidence="3" id="KW-0472">Membrane</keyword>
<keyword evidence="6" id="KW-1185">Reference proteome</keyword>
<dbReference type="GO" id="GO:0016209">
    <property type="term" value="F:antioxidant activity"/>
    <property type="evidence" value="ECO:0007669"/>
    <property type="project" value="InterPro"/>
</dbReference>
<dbReference type="SUPFAM" id="SSF52833">
    <property type="entry name" value="Thioredoxin-like"/>
    <property type="match status" value="1"/>
</dbReference>
<dbReference type="EMBL" id="JMCB01000032">
    <property type="protein sequence ID" value="KFE59825.1"/>
    <property type="molecule type" value="Genomic_DNA"/>
</dbReference>
<feature type="region of interest" description="Disordered" evidence="2">
    <location>
        <begin position="1"/>
        <end position="27"/>
    </location>
</feature>
<dbReference type="PROSITE" id="PS00194">
    <property type="entry name" value="THIOREDOXIN_1"/>
    <property type="match status" value="1"/>
</dbReference>
<keyword evidence="3" id="KW-1133">Transmembrane helix</keyword>
<dbReference type="InterPro" id="IPR017937">
    <property type="entry name" value="Thioredoxin_CS"/>
</dbReference>
<dbReference type="PANTHER" id="PTHR42852:SF17">
    <property type="entry name" value="THIOREDOXIN-LIKE PROTEIN HI_1115"/>
    <property type="match status" value="1"/>
</dbReference>
<name>A0A085VWL2_9BACT</name>